<keyword evidence="2" id="KW-1185">Reference proteome</keyword>
<evidence type="ECO:0000313" key="1">
    <source>
        <dbReference type="EMBL" id="EZQ01718.1"/>
    </source>
</evidence>
<accession>A0A031LLD7</accession>
<name>A0A031LLD7_9CREN</name>
<evidence type="ECO:0000313" key="2">
    <source>
        <dbReference type="Proteomes" id="UP000024332"/>
    </source>
</evidence>
<proteinExistence type="predicted"/>
<dbReference type="EMBL" id="JFZT01000062">
    <property type="protein sequence ID" value="EZQ01718.1"/>
    <property type="molecule type" value="Genomic_DNA"/>
</dbReference>
<dbReference type="STRING" id="1160895.CM19_12295"/>
<organism evidence="1 2">
    <name type="scientific">Candidatus Acidianus copahuensis</name>
    <dbReference type="NCBI Taxonomy" id="1160895"/>
    <lineage>
        <taxon>Archaea</taxon>
        <taxon>Thermoproteota</taxon>
        <taxon>Thermoprotei</taxon>
        <taxon>Sulfolobales</taxon>
        <taxon>Sulfolobaceae</taxon>
        <taxon>Acidianus</taxon>
    </lineage>
</organism>
<dbReference type="RefSeq" id="WP_048100633.1">
    <property type="nucleotide sequence ID" value="NZ_JFZT01000062.1"/>
</dbReference>
<comment type="caution">
    <text evidence="1">The sequence shown here is derived from an EMBL/GenBank/DDBJ whole genome shotgun (WGS) entry which is preliminary data.</text>
</comment>
<gene>
    <name evidence="1" type="ORF">CM19_12295</name>
</gene>
<sequence length="158" mass="18662">MEDFREIILNTVLSSKITNYNDVYRSGLRKRNMCYFFDGTFCKIKMEENIVNTWKSNNKTRPHPVLCYICPYFSIRENDGISNSSLFDIYSYYIKLKESIERELQYLESKMNSIMYGSMSLRRRKEELISLLSDINERLSINKELIKLSETGITNGSI</sequence>
<dbReference type="OrthoDB" id="35349at2157"/>
<reference evidence="1 2" key="1">
    <citation type="submission" date="2014-03" db="EMBL/GenBank/DDBJ databases">
        <title>Draft genome sequence of the novel thermoacidophilic archaea Acidianus copahuensis ALE1 strain, isolated from Copahue volcanic area in Neuquen Argentina.</title>
        <authorList>
            <person name="Urbieta M.S."/>
            <person name="Rascovan N."/>
            <person name="Castro C."/>
            <person name="Revale S."/>
            <person name="Giaveno M.A."/>
            <person name="Vazquez M.P."/>
            <person name="Donati E.R."/>
        </authorList>
    </citation>
    <scope>NUCLEOTIDE SEQUENCE [LARGE SCALE GENOMIC DNA]</scope>
    <source>
        <strain evidence="1 2">ALE1</strain>
    </source>
</reference>
<protein>
    <submittedName>
        <fullName evidence="1">Uncharacterized protein</fullName>
    </submittedName>
</protein>
<dbReference type="Proteomes" id="UP000024332">
    <property type="component" value="Unassembled WGS sequence"/>
</dbReference>
<dbReference type="AlphaFoldDB" id="A0A031LLD7"/>